<accession>A0A1I1J1H4</accession>
<gene>
    <name evidence="1" type="ORF">SAMN04487907_10451</name>
</gene>
<evidence type="ECO:0000313" key="1">
    <source>
        <dbReference type="EMBL" id="SFC39300.1"/>
    </source>
</evidence>
<keyword evidence="2" id="KW-1185">Reference proteome</keyword>
<dbReference type="OrthoDB" id="1082859at2"/>
<name>A0A1I1J1H4_9FLAO</name>
<evidence type="ECO:0000313" key="2">
    <source>
        <dbReference type="Proteomes" id="UP000199438"/>
    </source>
</evidence>
<reference evidence="2" key="1">
    <citation type="submission" date="2016-10" db="EMBL/GenBank/DDBJ databases">
        <authorList>
            <person name="Varghese N."/>
            <person name="Submissions S."/>
        </authorList>
    </citation>
    <scope>NUCLEOTIDE SEQUENCE [LARGE SCALE GENOMIC DNA]</scope>
    <source>
        <strain evidence="2">DSM 24499</strain>
    </source>
</reference>
<evidence type="ECO:0008006" key="3">
    <source>
        <dbReference type="Google" id="ProtNLM"/>
    </source>
</evidence>
<organism evidence="1 2">
    <name type="scientific">Zunongwangia mangrovi</name>
    <dbReference type="NCBI Taxonomy" id="1334022"/>
    <lineage>
        <taxon>Bacteria</taxon>
        <taxon>Pseudomonadati</taxon>
        <taxon>Bacteroidota</taxon>
        <taxon>Flavobacteriia</taxon>
        <taxon>Flavobacteriales</taxon>
        <taxon>Flavobacteriaceae</taxon>
        <taxon>Zunongwangia</taxon>
    </lineage>
</organism>
<dbReference type="RefSeq" id="WP_092542454.1">
    <property type="nucleotide sequence ID" value="NZ_FOKV01000004.1"/>
</dbReference>
<dbReference type="STRING" id="1334022.SAMN04487907_10451"/>
<dbReference type="Proteomes" id="UP000199438">
    <property type="component" value="Unassembled WGS sequence"/>
</dbReference>
<protein>
    <recommendedName>
        <fullName evidence="3">PD-(D/E)XK nuclease superfamily protein</fullName>
    </recommendedName>
</protein>
<sequence>MISYYKYGNGNLLACEDSLTAAVFDILKYLPSEIFWDILKKASVRNSLPNVAGEMLSIEYWPKWDATETNNSNYVEPDVFIRFQDFDLIIEAKRYDADMQRNYQIEAEIQSYKNEYGDENKTVYLIQLGGLNEFDLDQINSENIISKIRWMDLLLEIHKCRDKLGELNISGFKHQQLIFEDAITAMELHGFFIQPWLKDLKTSFINYKSENKILEWTKDYL</sequence>
<dbReference type="EMBL" id="FOKV01000004">
    <property type="protein sequence ID" value="SFC39300.1"/>
    <property type="molecule type" value="Genomic_DNA"/>
</dbReference>
<proteinExistence type="predicted"/>
<dbReference type="AlphaFoldDB" id="A0A1I1J1H4"/>